<evidence type="ECO:0000256" key="1">
    <source>
        <dbReference type="SAM" id="MobiDB-lite"/>
    </source>
</evidence>
<dbReference type="SUPFAM" id="SSF49344">
    <property type="entry name" value="CBD9-like"/>
    <property type="match status" value="1"/>
</dbReference>
<proteinExistence type="predicted"/>
<reference evidence="2 3" key="1">
    <citation type="submission" date="2019-12" db="EMBL/GenBank/DDBJ databases">
        <title>Mucilaginibacter sp. HMF7410 genome sequencing and assembly.</title>
        <authorList>
            <person name="Kang H."/>
            <person name="Cha I."/>
            <person name="Kim H."/>
            <person name="Joh K."/>
        </authorList>
    </citation>
    <scope>NUCLEOTIDE SEQUENCE [LARGE SCALE GENOMIC DNA]</scope>
    <source>
        <strain evidence="2 3">HMF7410</strain>
    </source>
</reference>
<gene>
    <name evidence="2" type="ORF">GO621_06680</name>
</gene>
<feature type="compositionally biased region" description="Gly residues" evidence="1">
    <location>
        <begin position="262"/>
        <end position="274"/>
    </location>
</feature>
<dbReference type="Proteomes" id="UP000462014">
    <property type="component" value="Unassembled WGS sequence"/>
</dbReference>
<dbReference type="AlphaFoldDB" id="A0A7K1SVF1"/>
<name>A0A7K1SVF1_9SPHI</name>
<accession>A0A7K1SVF1</accession>
<sequence>MKTLSFFLLSAVLSVSVSHVFSQSKSNLKIISKPEHSIQVDGNLKDWGDSLNYYNEAKRLHYGFADDKENLYFAIRIENRGQQEQAMRNGITLAFNPEGKKKETYSLTFPSPEQDENSLYVMPKMDNAITEQQLKQENMEEQRKADLLKLRDIEVKGFKDIETDHITTANTYGIKTVLNMDDKGALVYEAAIPIKMLHIDNTNGKPWLFDIKINSFSAAKGSHDGLRPSGEAGGMGGMGGGGMRGGGMNGGGGMRGGGGGMRGGRGGGMGGSQGNYGSSSDQAKTVEIKDKFVW</sequence>
<evidence type="ECO:0000313" key="2">
    <source>
        <dbReference type="EMBL" id="MVN21217.1"/>
    </source>
</evidence>
<dbReference type="EMBL" id="WPIK01000005">
    <property type="protein sequence ID" value="MVN21217.1"/>
    <property type="molecule type" value="Genomic_DNA"/>
</dbReference>
<comment type="caution">
    <text evidence="2">The sequence shown here is derived from an EMBL/GenBank/DDBJ whole genome shotgun (WGS) entry which is preliminary data.</text>
</comment>
<protein>
    <submittedName>
        <fullName evidence="2">Uncharacterized protein</fullName>
    </submittedName>
</protein>
<dbReference type="Gene3D" id="2.60.40.1190">
    <property type="match status" value="1"/>
</dbReference>
<feature type="region of interest" description="Disordered" evidence="1">
    <location>
        <begin position="262"/>
        <end position="294"/>
    </location>
</feature>
<evidence type="ECO:0000313" key="3">
    <source>
        <dbReference type="Proteomes" id="UP000462014"/>
    </source>
</evidence>
<dbReference type="RefSeq" id="WP_157565383.1">
    <property type="nucleotide sequence ID" value="NZ_WPIK01000005.1"/>
</dbReference>
<feature type="compositionally biased region" description="Basic and acidic residues" evidence="1">
    <location>
        <begin position="284"/>
        <end position="294"/>
    </location>
</feature>
<organism evidence="2 3">
    <name type="scientific">Mucilaginibacter arboris</name>
    <dbReference type="NCBI Taxonomy" id="2682090"/>
    <lineage>
        <taxon>Bacteria</taxon>
        <taxon>Pseudomonadati</taxon>
        <taxon>Bacteroidota</taxon>
        <taxon>Sphingobacteriia</taxon>
        <taxon>Sphingobacteriales</taxon>
        <taxon>Sphingobacteriaceae</taxon>
        <taxon>Mucilaginibacter</taxon>
    </lineage>
</organism>
<keyword evidence="3" id="KW-1185">Reference proteome</keyword>